<dbReference type="PANTHER" id="PTHR35807">
    <property type="entry name" value="TRANSCRIPTIONAL REGULATOR REDD-RELATED"/>
    <property type="match status" value="1"/>
</dbReference>
<dbReference type="GO" id="GO:0003677">
    <property type="term" value="F:DNA binding"/>
    <property type="evidence" value="ECO:0007669"/>
    <property type="project" value="InterPro"/>
</dbReference>
<feature type="region of interest" description="Disordered" evidence="4">
    <location>
        <begin position="976"/>
        <end position="1026"/>
    </location>
</feature>
<dbReference type="InterPro" id="IPR000719">
    <property type="entry name" value="Prot_kinase_dom"/>
</dbReference>
<dbReference type="RefSeq" id="WP_067010480.1">
    <property type="nucleotide sequence ID" value="NZ_BNDU01000006.1"/>
</dbReference>
<gene>
    <name evidence="6" type="ORF">AQI88_40300</name>
</gene>
<dbReference type="SMART" id="SM00220">
    <property type="entry name" value="S_TKc"/>
    <property type="match status" value="1"/>
</dbReference>
<dbReference type="CDD" id="cd01427">
    <property type="entry name" value="HAD_like"/>
    <property type="match status" value="1"/>
</dbReference>
<dbReference type="Gene3D" id="3.30.200.20">
    <property type="entry name" value="Phosphorylase Kinase, domain 1"/>
    <property type="match status" value="1"/>
</dbReference>
<proteinExistence type="predicted"/>
<dbReference type="InterPro" id="IPR001245">
    <property type="entry name" value="Ser-Thr/Tyr_kinase_cat_dom"/>
</dbReference>
<dbReference type="SUPFAM" id="SSF56112">
    <property type="entry name" value="Protein kinase-like (PK-like)"/>
    <property type="match status" value="1"/>
</dbReference>
<dbReference type="InterPro" id="IPR036412">
    <property type="entry name" value="HAD-like_sf"/>
</dbReference>
<dbReference type="Gene3D" id="3.40.50.1000">
    <property type="entry name" value="HAD superfamily/HAD-like"/>
    <property type="match status" value="1"/>
</dbReference>
<feature type="compositionally biased region" description="Basic and acidic residues" evidence="4">
    <location>
        <begin position="976"/>
        <end position="988"/>
    </location>
</feature>
<dbReference type="SMART" id="SM01043">
    <property type="entry name" value="BTAD"/>
    <property type="match status" value="1"/>
</dbReference>
<dbReference type="InterPro" id="IPR047738">
    <property type="entry name" value="SAV_2336-like_N"/>
</dbReference>
<dbReference type="Pfam" id="PF03704">
    <property type="entry name" value="BTAD"/>
    <property type="match status" value="1"/>
</dbReference>
<dbReference type="PANTHER" id="PTHR35807:SF1">
    <property type="entry name" value="TRANSCRIPTIONAL REGULATOR REDD"/>
    <property type="match status" value="1"/>
</dbReference>
<feature type="region of interest" description="Disordered" evidence="4">
    <location>
        <begin position="42"/>
        <end position="112"/>
    </location>
</feature>
<dbReference type="InterPro" id="IPR051677">
    <property type="entry name" value="AfsR-DnrI-RedD_regulator"/>
</dbReference>
<dbReference type="Pfam" id="PF07714">
    <property type="entry name" value="PK_Tyr_Ser-Thr"/>
    <property type="match status" value="1"/>
</dbReference>
<organism evidence="6 7">
    <name type="scientific">Streptomyces cellostaticus</name>
    <dbReference type="NCBI Taxonomy" id="67285"/>
    <lineage>
        <taxon>Bacteria</taxon>
        <taxon>Bacillati</taxon>
        <taxon>Actinomycetota</taxon>
        <taxon>Actinomycetes</taxon>
        <taxon>Kitasatosporales</taxon>
        <taxon>Streptomycetaceae</taxon>
        <taxon>Streptomyces</taxon>
    </lineage>
</organism>
<dbReference type="PROSITE" id="PS50011">
    <property type="entry name" value="PROTEIN_KINASE_DOM"/>
    <property type="match status" value="1"/>
</dbReference>
<name>A0A101N7G1_9ACTN</name>
<dbReference type="NCBIfam" id="NF041121">
    <property type="entry name" value="SAV_2336_NTERM"/>
    <property type="match status" value="1"/>
</dbReference>
<feature type="compositionally biased region" description="Pro residues" evidence="4">
    <location>
        <begin position="54"/>
        <end position="85"/>
    </location>
</feature>
<dbReference type="Gene3D" id="1.10.510.10">
    <property type="entry name" value="Transferase(Phosphotransferase) domain 1"/>
    <property type="match status" value="1"/>
</dbReference>
<keyword evidence="1" id="KW-0902">Two-component regulatory system</keyword>
<evidence type="ECO:0000256" key="1">
    <source>
        <dbReference type="ARBA" id="ARBA00023012"/>
    </source>
</evidence>
<dbReference type="GO" id="GO:0006355">
    <property type="term" value="P:regulation of DNA-templated transcription"/>
    <property type="evidence" value="ECO:0007669"/>
    <property type="project" value="InterPro"/>
</dbReference>
<dbReference type="OrthoDB" id="4495511at2"/>
<dbReference type="InterPro" id="IPR005158">
    <property type="entry name" value="BTAD"/>
</dbReference>
<feature type="domain" description="Protein kinase" evidence="5">
    <location>
        <begin position="528"/>
        <end position="893"/>
    </location>
</feature>
<comment type="caution">
    <text evidence="6">The sequence shown here is derived from an EMBL/GenBank/DDBJ whole genome shotgun (WGS) entry which is preliminary data.</text>
</comment>
<keyword evidence="2" id="KW-0805">Transcription regulation</keyword>
<evidence type="ECO:0000256" key="4">
    <source>
        <dbReference type="SAM" id="MobiDB-lite"/>
    </source>
</evidence>
<accession>A0A101N7G1</accession>
<reference evidence="6 7" key="1">
    <citation type="submission" date="2015-10" db="EMBL/GenBank/DDBJ databases">
        <title>Draft genome sequence of Streptomyces cellostaticus DSM 40189, type strain for the species Streptomyces cellostaticus.</title>
        <authorList>
            <person name="Ruckert C."/>
            <person name="Winkler A."/>
            <person name="Kalinowski J."/>
            <person name="Kampfer P."/>
            <person name="Glaeser S."/>
        </authorList>
    </citation>
    <scope>NUCLEOTIDE SEQUENCE [LARGE SCALE GENOMIC DNA]</scope>
    <source>
        <strain evidence="6 7">DSM 40189</strain>
    </source>
</reference>
<dbReference type="GO" id="GO:0000160">
    <property type="term" value="P:phosphorelay signal transduction system"/>
    <property type="evidence" value="ECO:0007669"/>
    <property type="project" value="UniProtKB-KW"/>
</dbReference>
<dbReference type="EMBL" id="LMWL01000095">
    <property type="protein sequence ID" value="KUM87949.1"/>
    <property type="molecule type" value="Genomic_DNA"/>
</dbReference>
<keyword evidence="7" id="KW-1185">Reference proteome</keyword>
<dbReference type="Proteomes" id="UP000054241">
    <property type="component" value="Unassembled WGS sequence"/>
</dbReference>
<dbReference type="SUPFAM" id="SSF48452">
    <property type="entry name" value="TPR-like"/>
    <property type="match status" value="1"/>
</dbReference>
<sequence>MPSDRPGSPDPLARLAGVLAEAAGGVRPTPLELAEVLWLAQQLEPGDQERQTAPPKPAPDVPQEQPRPPQEEPPTTPPAPDPTPDAPRHSPRAPLHLPSPTPSGPGAAHASLLAPAPPMLRHPLGLQRALRPLKRRTDAPCGHRLDEPATADRIARLGACPEWWLPVLRPAQERWLRLNLVYDTGPTMPVWRPLVRELNTALAQSGVFRTVTLLRAAPDGTVHGHGAHAPADGRTVTLVISDCMGPQWRHGEAGHRWTGTLRRWTRRLPVAVLQPLPEHLWRDTALPTAPGLLSAPHPVAPTASLTFAPYDVYDDVPADAVPLPVLEPDPRWLANWAGLLTSAGGTAYPGSAALLGRPLDPGTRTDVTRLSPEELVLRFRATSSPEAFRLAGHLALGRPDLPVMRLVQRAVEADPRPQHLAEVILSGLLTSVTGPPGSYAFRPGVQDLLLRSLPRSSRGRTTELLARVGGLIEERAGAAPGEFPAVTPAAGGAGAAGADGEAIATVRPETVRRLTGQTGAPGGVYGGYRLVRQLAPGGNVWLAEDVQDRDRVSLQLLKPFTGPTRREAFLRDAARLTDLTHPNVVAVHGFGIEGGVPYVAMEYLDGIPLAGLRGPDAFRLPARLLVSAGNQLARAVGAVHDAGVTHGGIGPRAVLLLPDGTVKLSRFKLGRTSGDDGESVDLSDLGRLIRHLAADPLPSSLTSAVDLLLSASPDEQRRGRALLADERALPEAEGPSRVRSYQFLGPLRVSLPQQRPAEFEPLAGAVLAMLLLRDSRTVTLEELTAGLWSPDDVPDDAPTVLGRITAQLRDWLGPGAIAELPGGYALHTSHDYVDLVHCRELERSAAHLAAENRPAEARDRLTEALDLWRGDRALAEVPGPTARTARTSLHQFRLDLYRRRAELDLDLGEYERAATDLGELLRAHPDREDYRRLLLIALRRLGRVEEALEVYQEYEWSGGEDPDLLALGHELRGDYTDFEDQGEHDPGPDHTAVSDLDDLPEEGLYPTEAPSLLYGPDDPAQERPLPRDEVPESLFTAEDDDRPPPPFRNAALFEFADGPVGADDRAALGRAVVRLLVASGIDPAHYELAAQNDGYFVWLQRGVSELPLLTVTLREFSDRVAETGGHRWWVTFLRTWDYDDEEDWYPQRVVLDHAMDLSGAQGIVAVSDPLRNALAAEGYSGPALQTMTTSPADGWCLRAYPPSADTVHPVQGPFSLPERVPFPEPEGSTRTVVYTAHDTDADAGLTLTRPEGATLYHEVDLTERPLALLELGTSGSGNPVFEAAGEAVWRITAPIEGVRAGEGRVSEAIARHLRGCLDDVSLAYHASETAQAQAELDACLRRLSLPGHTVRWAVTLTPVRSSRATASPGQADPGLVDALRTAGAVILGFDGTLTRLALDATGLVQEFLPEAAGWYDDPLDLLRPSRRHRPSERLEEELASLETAAAREAEPLPCSDLLVRTLADKGRPLAVVTDHSTRAAFAYLGERRLLGCLPGGVHGRHALHTPLMPDPHHLVQAARHFYLPPSDCLVIGSTGPEQDAALTAGMRFVHVDTEPTPPSPDSPGLTSRGIEPLLRAAQTL</sequence>
<evidence type="ECO:0000256" key="2">
    <source>
        <dbReference type="ARBA" id="ARBA00023015"/>
    </source>
</evidence>
<dbReference type="SUPFAM" id="SSF56784">
    <property type="entry name" value="HAD-like"/>
    <property type="match status" value="1"/>
</dbReference>
<dbReference type="STRING" id="67285.AQI88_40300"/>
<evidence type="ECO:0000259" key="5">
    <source>
        <dbReference type="PROSITE" id="PS50011"/>
    </source>
</evidence>
<evidence type="ECO:0000313" key="6">
    <source>
        <dbReference type="EMBL" id="KUM87949.1"/>
    </source>
</evidence>
<evidence type="ECO:0000256" key="3">
    <source>
        <dbReference type="ARBA" id="ARBA00023163"/>
    </source>
</evidence>
<dbReference type="Gene3D" id="1.10.10.10">
    <property type="entry name" value="Winged helix-like DNA-binding domain superfamily/Winged helix DNA-binding domain"/>
    <property type="match status" value="1"/>
</dbReference>
<protein>
    <recommendedName>
        <fullName evidence="5">Protein kinase domain-containing protein</fullName>
    </recommendedName>
</protein>
<evidence type="ECO:0000313" key="7">
    <source>
        <dbReference type="Proteomes" id="UP000054241"/>
    </source>
</evidence>
<dbReference type="Gene3D" id="1.25.40.10">
    <property type="entry name" value="Tetratricopeptide repeat domain"/>
    <property type="match status" value="1"/>
</dbReference>
<dbReference type="InterPro" id="IPR016032">
    <property type="entry name" value="Sig_transdc_resp-reg_C-effctor"/>
</dbReference>
<dbReference type="InterPro" id="IPR023214">
    <property type="entry name" value="HAD_sf"/>
</dbReference>
<dbReference type="GO" id="GO:0004672">
    <property type="term" value="F:protein kinase activity"/>
    <property type="evidence" value="ECO:0007669"/>
    <property type="project" value="InterPro"/>
</dbReference>
<dbReference type="InterPro" id="IPR011009">
    <property type="entry name" value="Kinase-like_dom_sf"/>
</dbReference>
<feature type="region of interest" description="Disordered" evidence="4">
    <location>
        <begin position="1551"/>
        <end position="1571"/>
    </location>
</feature>
<dbReference type="GO" id="GO:0005524">
    <property type="term" value="F:ATP binding"/>
    <property type="evidence" value="ECO:0007669"/>
    <property type="project" value="InterPro"/>
</dbReference>
<dbReference type="InterPro" id="IPR011990">
    <property type="entry name" value="TPR-like_helical_dom_sf"/>
</dbReference>
<dbReference type="SUPFAM" id="SSF46894">
    <property type="entry name" value="C-terminal effector domain of the bipartite response regulators"/>
    <property type="match status" value="1"/>
</dbReference>
<dbReference type="InterPro" id="IPR036388">
    <property type="entry name" value="WH-like_DNA-bd_sf"/>
</dbReference>
<keyword evidence="3" id="KW-0804">Transcription</keyword>